<protein>
    <submittedName>
        <fullName evidence="1">Unnamed protein product</fullName>
    </submittedName>
</protein>
<evidence type="ECO:0000313" key="2">
    <source>
        <dbReference type="Proteomes" id="UP001165101"/>
    </source>
</evidence>
<name>A0ACB5TF15_CANBO</name>
<dbReference type="EMBL" id="BSXV01000098">
    <property type="protein sequence ID" value="GME87469.1"/>
    <property type="molecule type" value="Genomic_DNA"/>
</dbReference>
<reference evidence="1" key="1">
    <citation type="submission" date="2023-04" db="EMBL/GenBank/DDBJ databases">
        <title>Candida boidinii NBRC 1967.</title>
        <authorList>
            <person name="Ichikawa N."/>
            <person name="Sato H."/>
            <person name="Tonouchi N."/>
        </authorList>
    </citation>
    <scope>NUCLEOTIDE SEQUENCE</scope>
    <source>
        <strain evidence="1">NBRC 1967</strain>
    </source>
</reference>
<gene>
    <name evidence="1" type="ORF">Cboi01_000038700</name>
</gene>
<accession>A0ACB5TF15</accession>
<proteinExistence type="predicted"/>
<evidence type="ECO:0000313" key="1">
    <source>
        <dbReference type="EMBL" id="GME87469.1"/>
    </source>
</evidence>
<dbReference type="Proteomes" id="UP001165101">
    <property type="component" value="Unassembled WGS sequence"/>
</dbReference>
<comment type="caution">
    <text evidence="1">The sequence shown here is derived from an EMBL/GenBank/DDBJ whole genome shotgun (WGS) entry which is preliminary data.</text>
</comment>
<organism evidence="1 2">
    <name type="scientific">Candida boidinii</name>
    <name type="common">Yeast</name>
    <dbReference type="NCBI Taxonomy" id="5477"/>
    <lineage>
        <taxon>Eukaryota</taxon>
        <taxon>Fungi</taxon>
        <taxon>Dikarya</taxon>
        <taxon>Ascomycota</taxon>
        <taxon>Saccharomycotina</taxon>
        <taxon>Pichiomycetes</taxon>
        <taxon>Pichiales</taxon>
        <taxon>Pichiaceae</taxon>
        <taxon>Ogataea</taxon>
        <taxon>Ogataea/Candida clade</taxon>
    </lineage>
</organism>
<keyword evidence="2" id="KW-1185">Reference proteome</keyword>
<sequence>MSLVTTLKFTNVLIDDLQKGTSNNILKFLRFNLANTVSLNEYYKVKWGTLGSNLFSKGSCIDVDLINLAVHDIFKINKSNTKINKSEPEAELEKPLNQPHASHESTNSLSSFIDSITSDDNNIFSQSGPKDNNIVSLIKKFKIQVASFHIEEFQLILFKKLSISFQALDLSLQDIKRTITPTKIPNSIFESLDSKEVIEVLTSLTACKLSYLDTNFNFNENEPLLYLPFTTMVSYVYINELLSILNNFSSIKNIENLLDSTDVITRSLLTVSNLTIDSHINKIINLINKRNASKNEIVKNSQLESEQELESKDNDMNTNKTILKILKVLSKCRFRIQLLNCGSHISLSNDFVIALKIEEIILDSTGFNSHESIFKKMKSSNINSILLSIRNTYIGFIGKKNSSSNIKKTIDKRYQIILMDEMLLSFRTNLLNSKKLINTKNVKTSKPHKDIHLIQNIELNVKTIEVLLDEINIFKKLNSIIPSLPKIVKYKKSPSNLQKNIKNNEFKSFLPNFIRSISFNLKALKIITCFNNPVKYYDNKDQTQLNNYKRGLAIHLSTISININNVINKQYIMTDFEFLKIFSVKNFVKSNSSINDELFFNLKHFTLTYNLLLNKLTSKVPIIDMRISIEIVWSILFVIEVLGSITQHGDDKLVEINTDAHDTTTGKNSKNDQLIDTPPEDNHKNRSTNPFTYHVNLDLMMLHLTLPSSIKLLLELDSLTVRKSTSQIPRIYFTALRFYSIHPYKEDMWTPLLILSYADIKLNLDKTLPIDTDQHSEDRDDHEDSSTQILIDSTSFRFEVPFEFVFYKVFDNLLTFFKSCRQLKYNFKNLMKSDLPKDFKNSTILPTKVHPLKVPKVRLKAKYFEFSMHDDPLEVKLASIYLIGYIEQKSRISKLASFATLETKWKNELMEKYPNIKFENGVPVPPEGNNNYYDSSWTSKNNETIHSNFRNGLPSFQNNIFHSSSPSPTVDRARSRTVPTTPSIHGFSAPKRQKSRLRHSNTSTEFSRSPSRLGREFKNSESEEYEHFKRDYIELLARLEISRRRLYNNFSKSWIRQYDLFQANKKAHAKQTRDENGGSDPPVRDIFLNKYPVIAPSHDPKLFTLSCPDFDLTVSEPSFGLNNYPEFIHKIGKGVPVEAEYTILFPVNLKLYCSRLTVQIKDYPLPLISFSPSSDGDPQAVLLKGDFVIAEQMYIPDELRWIFVPLVSQYKSKIKEENFYAFDIPRTLTNIKFFTDIKVTVKSDIPSKISWSSSCQPALSYAMNSFDVLSKPPLDKSDKIGFWDKLSLLLHNKFEFDFKNGLDLFIKSGLSPYDVTGTESGIVFRWDKNVKLELNKNNRTQQFLTVTSNSFELFKPKFEIFISDMITGAAKSYNIKYIVEKKILKLNSSPVIWTLGFLFERNKDDSPVIEPGSVKRTTKFKDHWNVRLRNPNTFSSEKECLAWDSYKGWRSQYMHIAVSLESAGETAYNSAHLSPITFHHFFHWWNTFGSSLGLPIKEGKMFKNKFLDYRSSPKFGKTLVTLKYKLVLRPLYLSHVYRHEAPSDFKDTNKVAFTGLKMATKGFSMDLHQRREPVKSPASDLVEWRLKLNQGEIDCEDVDLRVLSATFDETSTFGLLAKSLGVNNNSSSANSVSTESHTDSDGIRSSHEISWYDFDDFIEIFHPEIKAKNNPHWSVSKLASAPRFSYFRQTQSKGVKFPFGFEDSHECLIGKNHPEKTQEKLAKQREYEILEQISTLETSLESLKGSSTSNNKITVQKILEIEEQLEQLKHRHSVVEWMLGELKEGLIPEADDYPAELEDGSGEMGAITKYISSSSLSSTATSVQDLLDTSSPSSSSSYRNRFIIHSISITWNSSLREKVLRYFKNVSERKAIVFNMSRKAVKLAEALYNSKMSDMNKNGLPENIDQSYSFESASDIFKTLEDILHDNSNNTFIDDTYFCL</sequence>